<dbReference type="eggNOG" id="COG4942">
    <property type="taxonomic scope" value="Bacteria"/>
</dbReference>
<evidence type="ECO:0000313" key="2">
    <source>
        <dbReference type="EMBL" id="GAL99921.1"/>
    </source>
</evidence>
<protein>
    <submittedName>
        <fullName evidence="2">Peptidase M23 family protein</fullName>
    </submittedName>
</protein>
<sequence length="390" mass="39813">MLRDGAPRHGVLALAALALLGATDIAGDQRRLADARAGAAAAQARAQALEQQAGLERNAAAIVQARERAMAARVAAAEAEVTAARARVDLVTGLLEQQQAKLAKAQAPLAHLLAAMQSMAARPPVAAVAQPGSVADLAHVRAVFATVAPVIAERSATVRAELAATRRIRAQVTVAARALTETTAKLESERQALARLEASHRGRAEALGQVAIDESNRALALGEAARDIVDRMAERGEAKAIAGDLLALPGPVSRPLGAGVMGPEIAPGTYRLPVQGKVASGFGEISDAGVRARGITLSTVPYAPVVAPAGGEVRYAGKFRGYGGIVILNHGTGWTSLVTGLGAIAVKPGQHVAAGAVLGRAGRGQGGVEPRVTVELRRDGRPMDIAALLG</sequence>
<comment type="caution">
    <text evidence="2">The sequence shown here is derived from an EMBL/GenBank/DDBJ whole genome shotgun (WGS) entry which is preliminary data.</text>
</comment>
<organism evidence="2 3">
    <name type="scientific">Sphingomonas parapaucimobilis NBRC 15100</name>
    <dbReference type="NCBI Taxonomy" id="1219049"/>
    <lineage>
        <taxon>Bacteria</taxon>
        <taxon>Pseudomonadati</taxon>
        <taxon>Pseudomonadota</taxon>
        <taxon>Alphaproteobacteria</taxon>
        <taxon>Sphingomonadales</taxon>
        <taxon>Sphingomonadaceae</taxon>
        <taxon>Sphingomonas</taxon>
    </lineage>
</organism>
<dbReference type="InterPro" id="IPR050570">
    <property type="entry name" value="Cell_wall_metabolism_enzyme"/>
</dbReference>
<name>A0A0A1W402_9SPHN</name>
<evidence type="ECO:0000259" key="1">
    <source>
        <dbReference type="Pfam" id="PF01551"/>
    </source>
</evidence>
<dbReference type="Gene3D" id="2.70.70.10">
    <property type="entry name" value="Glucose Permease (Domain IIA)"/>
    <property type="match status" value="1"/>
</dbReference>
<dbReference type="PANTHER" id="PTHR21666">
    <property type="entry name" value="PEPTIDASE-RELATED"/>
    <property type="match status" value="1"/>
</dbReference>
<dbReference type="GO" id="GO:0004222">
    <property type="term" value="F:metalloendopeptidase activity"/>
    <property type="evidence" value="ECO:0007669"/>
    <property type="project" value="TreeGrafter"/>
</dbReference>
<evidence type="ECO:0000313" key="3">
    <source>
        <dbReference type="Proteomes" id="UP000032305"/>
    </source>
</evidence>
<dbReference type="InterPro" id="IPR016047">
    <property type="entry name" value="M23ase_b-sheet_dom"/>
</dbReference>
<reference evidence="2 3" key="1">
    <citation type="submission" date="2014-11" db="EMBL/GenBank/DDBJ databases">
        <title>Whole genome shotgun sequence of Sphingomonas parapaucimobilis NBRC 15100.</title>
        <authorList>
            <person name="Katano-Makiyama Y."/>
            <person name="Hosoyama A."/>
            <person name="Hashimoto M."/>
            <person name="Hosoyama Y."/>
            <person name="Noguchi M."/>
            <person name="Numata M."/>
            <person name="Tsuchikane K."/>
            <person name="Hirakata S."/>
            <person name="Uohara A."/>
            <person name="Shimodaira J."/>
            <person name="Ohji S."/>
            <person name="Ichikawa N."/>
            <person name="Kimura A."/>
            <person name="Yamazoe A."/>
            <person name="Fujita N."/>
        </authorList>
    </citation>
    <scope>NUCLEOTIDE SEQUENCE [LARGE SCALE GENOMIC DNA]</scope>
    <source>
        <strain evidence="2 3">NBRC 15100</strain>
    </source>
</reference>
<feature type="domain" description="M23ase beta-sheet core" evidence="1">
    <location>
        <begin position="293"/>
        <end position="384"/>
    </location>
</feature>
<dbReference type="PANTHER" id="PTHR21666:SF270">
    <property type="entry name" value="MUREIN HYDROLASE ACTIVATOR ENVC"/>
    <property type="match status" value="1"/>
</dbReference>
<dbReference type="AlphaFoldDB" id="A0A0A1W402"/>
<dbReference type="InterPro" id="IPR011055">
    <property type="entry name" value="Dup_hybrid_motif"/>
</dbReference>
<dbReference type="SUPFAM" id="SSF51261">
    <property type="entry name" value="Duplicated hybrid motif"/>
    <property type="match status" value="1"/>
</dbReference>
<keyword evidence="3" id="KW-1185">Reference proteome</keyword>
<gene>
    <name evidence="2" type="ORF">SP5_016_00520</name>
</gene>
<proteinExistence type="predicted"/>
<dbReference type="EMBL" id="BBPI01000016">
    <property type="protein sequence ID" value="GAL99921.1"/>
    <property type="molecule type" value="Genomic_DNA"/>
</dbReference>
<dbReference type="RefSeq" id="WP_245613382.1">
    <property type="nucleotide sequence ID" value="NZ_BBPI01000016.1"/>
</dbReference>
<dbReference type="CDD" id="cd12797">
    <property type="entry name" value="M23_peptidase"/>
    <property type="match status" value="1"/>
</dbReference>
<dbReference type="Pfam" id="PF01551">
    <property type="entry name" value="Peptidase_M23"/>
    <property type="match status" value="1"/>
</dbReference>
<dbReference type="Proteomes" id="UP000032305">
    <property type="component" value="Unassembled WGS sequence"/>
</dbReference>
<accession>A0A0A1W402</accession>